<dbReference type="Gene3D" id="3.60.15.10">
    <property type="entry name" value="Ribonuclease Z/Hydroxyacylglutathione hydrolase-like"/>
    <property type="match status" value="1"/>
</dbReference>
<dbReference type="InterPro" id="IPR036866">
    <property type="entry name" value="RibonucZ/Hydroxyglut_hydro"/>
</dbReference>
<dbReference type="STRING" id="666510.ASAC_0531"/>
<dbReference type="HOGENOM" id="CLU_017490_1_0_2"/>
<organism evidence="2 3">
    <name type="scientific">Acidilobus saccharovorans (strain DSM 16705 / JCM 18335 / VKM B-2471 / 345-15)</name>
    <dbReference type="NCBI Taxonomy" id="666510"/>
    <lineage>
        <taxon>Archaea</taxon>
        <taxon>Thermoproteota</taxon>
        <taxon>Thermoprotei</taxon>
        <taxon>Acidilobales</taxon>
        <taxon>Acidilobaceae</taxon>
        <taxon>Acidilobus</taxon>
    </lineage>
</organism>
<dbReference type="PANTHER" id="PTHR43717:SF1">
    <property type="entry name" value="ANAEROBIC NITRIC OXIDE REDUCTASE FLAVORUBREDOXIN"/>
    <property type="match status" value="1"/>
</dbReference>
<dbReference type="GO" id="GO:0016491">
    <property type="term" value="F:oxidoreductase activity"/>
    <property type="evidence" value="ECO:0007669"/>
    <property type="project" value="InterPro"/>
</dbReference>
<accession>D9Q0V0</accession>
<dbReference type="RefSeq" id="WP_013266450.1">
    <property type="nucleotide sequence ID" value="NC_014374.1"/>
</dbReference>
<dbReference type="GO" id="GO:0009055">
    <property type="term" value="F:electron transfer activity"/>
    <property type="evidence" value="ECO:0007669"/>
    <property type="project" value="InterPro"/>
</dbReference>
<dbReference type="InterPro" id="IPR008254">
    <property type="entry name" value="Flavodoxin/NO_synth"/>
</dbReference>
<dbReference type="PIRSF" id="PIRSF005243">
    <property type="entry name" value="ROO"/>
    <property type="match status" value="1"/>
</dbReference>
<dbReference type="InterPro" id="IPR029039">
    <property type="entry name" value="Flavoprotein-like_sf"/>
</dbReference>
<dbReference type="AlphaFoldDB" id="D9Q0V0"/>
<dbReference type="Pfam" id="PF00258">
    <property type="entry name" value="Flavodoxin_1"/>
    <property type="match status" value="1"/>
</dbReference>
<dbReference type="Gene3D" id="3.40.50.360">
    <property type="match status" value="1"/>
</dbReference>
<gene>
    <name evidence="2" type="ordered locus">ASAC_0531</name>
</gene>
<protein>
    <submittedName>
        <fullName evidence="2">Beta-lactamase domain-containing protein</fullName>
    </submittedName>
</protein>
<dbReference type="InterPro" id="IPR016440">
    <property type="entry name" value="Rubredoxin-O_OxRdtase"/>
</dbReference>
<dbReference type="PROSITE" id="PS50902">
    <property type="entry name" value="FLAVODOXIN_LIKE"/>
    <property type="match status" value="1"/>
</dbReference>
<dbReference type="SUPFAM" id="SSF52218">
    <property type="entry name" value="Flavoproteins"/>
    <property type="match status" value="1"/>
</dbReference>
<feature type="domain" description="Flavodoxin-like" evidence="1">
    <location>
        <begin position="262"/>
        <end position="400"/>
    </location>
</feature>
<dbReference type="OrthoDB" id="6433at2157"/>
<keyword evidence="3" id="KW-1185">Reference proteome</keyword>
<dbReference type="GO" id="GO:0010181">
    <property type="term" value="F:FMN binding"/>
    <property type="evidence" value="ECO:0007669"/>
    <property type="project" value="InterPro"/>
</dbReference>
<dbReference type="SMART" id="SM00849">
    <property type="entry name" value="Lactamase_B"/>
    <property type="match status" value="1"/>
</dbReference>
<dbReference type="Pfam" id="PF19583">
    <property type="entry name" value="ODP"/>
    <property type="match status" value="1"/>
</dbReference>
<evidence type="ECO:0000313" key="3">
    <source>
        <dbReference type="Proteomes" id="UP000000346"/>
    </source>
</evidence>
<dbReference type="SUPFAM" id="SSF56281">
    <property type="entry name" value="Metallo-hydrolase/oxidoreductase"/>
    <property type="match status" value="1"/>
</dbReference>
<reference evidence="2 3" key="1">
    <citation type="journal article" date="2010" name="Appl. Environ. Microbiol.">
        <title>The genome sequence of the crenarchaeon Acidilobus saccharovorans supports a new order, Acidilobales, and suggests an important ecological role in terrestrial acidic hot springs.</title>
        <authorList>
            <person name="Mardanov A.V."/>
            <person name="Svetlitchnyi V.A."/>
            <person name="Beletsky A.V."/>
            <person name="Prokofeva M.I."/>
            <person name="Bonch-Osmolovskaya E.A."/>
            <person name="Ravin N.V."/>
            <person name="Skryabin K.G."/>
        </authorList>
    </citation>
    <scope>NUCLEOTIDE SEQUENCE [LARGE SCALE GENOMIC DNA]</scope>
    <source>
        <strain evidence="3">DSM 16705 / JCM 18335 / VKM B-2471 / 345-15</strain>
    </source>
</reference>
<dbReference type="InterPro" id="IPR001279">
    <property type="entry name" value="Metallo-B-lactamas"/>
</dbReference>
<dbReference type="KEGG" id="asc:ASAC_0531"/>
<dbReference type="InParanoid" id="D9Q0V0"/>
<evidence type="ECO:0000313" key="2">
    <source>
        <dbReference type="EMBL" id="ADL18938.1"/>
    </source>
</evidence>
<dbReference type="PANTHER" id="PTHR43717">
    <property type="entry name" value="ANAEROBIC NITRIC OXIDE REDUCTASE FLAVORUBREDOXIN"/>
    <property type="match status" value="1"/>
</dbReference>
<dbReference type="GO" id="GO:0046872">
    <property type="term" value="F:metal ion binding"/>
    <property type="evidence" value="ECO:0007669"/>
    <property type="project" value="InterPro"/>
</dbReference>
<dbReference type="InterPro" id="IPR045761">
    <property type="entry name" value="ODP_dom"/>
</dbReference>
<name>D9Q0V0_ACIS3</name>
<dbReference type="CDD" id="cd07709">
    <property type="entry name" value="flavodiiron_proteins_MBL-fold"/>
    <property type="match status" value="1"/>
</dbReference>
<dbReference type="eggNOG" id="arCOG00509">
    <property type="taxonomic scope" value="Archaea"/>
</dbReference>
<proteinExistence type="predicted"/>
<dbReference type="EMBL" id="CP001742">
    <property type="protein sequence ID" value="ADL18938.1"/>
    <property type="molecule type" value="Genomic_DNA"/>
</dbReference>
<evidence type="ECO:0000259" key="1">
    <source>
        <dbReference type="PROSITE" id="PS50902"/>
    </source>
</evidence>
<dbReference type="GeneID" id="9498763"/>
<sequence>MSYADLSSAVKVVDGVYWVGVNDTRKVRFENMWPIPEGISYNAYVIGTGGGYVLVDGVEEEYTDLYLAKLSKVVDDMDKVKYIVVNHLEPDHQGSLEETLRRARNAKVLISAVGARMIRDFYDVPEDRVVPVKDGDRLEVDGKILRFIYTPWLHWPETMVTLDETDSVLFTCDVFGSYVALRGGLFDDQLEMEHYIEEAKRYYVNIVGRYTKNTIDALNKLSAVLDKVKVIAPAHGPLYRGDPRLPVKLYYDWALPRLEPEVSILYISMYGHTVDAVKRLSDIVKSHGLRVRLIDAAEEHMSYALSYSNNSAAVLTVFPTYDASIPMPLNNILYTYQVKMFGRGRAAGVVTSYGWGPVAKLAADTLTKAGFRVVEPLVTLRTRPRKEELEALDKLGERIAEEALKALEGGH</sequence>
<dbReference type="Proteomes" id="UP000000346">
    <property type="component" value="Chromosome"/>
</dbReference>